<comment type="similarity">
    <text evidence="3 9">Belongs to the EPSP synthase family.</text>
</comment>
<comment type="caution">
    <text evidence="11">The sequence shown here is derived from an EMBL/GenBank/DDBJ whole genome shotgun (WGS) entry which is preliminary data.</text>
</comment>
<dbReference type="PANTHER" id="PTHR21090">
    <property type="entry name" value="AROM/DEHYDROQUINATE SYNTHASE"/>
    <property type="match status" value="1"/>
</dbReference>
<comment type="subunit">
    <text evidence="9">Monomer.</text>
</comment>
<evidence type="ECO:0000256" key="9">
    <source>
        <dbReference type="HAMAP-Rule" id="MF_00210"/>
    </source>
</evidence>
<feature type="binding site" evidence="9">
    <location>
        <position position="351"/>
    </location>
    <ligand>
        <name>phosphoenolpyruvate</name>
        <dbReference type="ChEBI" id="CHEBI:58702"/>
    </ligand>
</feature>
<keyword evidence="5 9" id="KW-0028">Amino-acid biosynthesis</keyword>
<dbReference type="InterPro" id="IPR001986">
    <property type="entry name" value="Enolpyruvate_Tfrase_dom"/>
</dbReference>
<organism evidence="11 12">
    <name type="scientific">Emcibacter nanhaiensis</name>
    <dbReference type="NCBI Taxonomy" id="1505037"/>
    <lineage>
        <taxon>Bacteria</taxon>
        <taxon>Pseudomonadati</taxon>
        <taxon>Pseudomonadota</taxon>
        <taxon>Alphaproteobacteria</taxon>
        <taxon>Emcibacterales</taxon>
        <taxon>Emcibacteraceae</taxon>
        <taxon>Emcibacter</taxon>
    </lineage>
</organism>
<feature type="active site" description="Proton acceptor" evidence="9">
    <location>
        <position position="320"/>
    </location>
</feature>
<keyword evidence="7 9" id="KW-0057">Aromatic amino acid biosynthesis</keyword>
<feature type="binding site" evidence="9">
    <location>
        <position position="27"/>
    </location>
    <ligand>
        <name>3-phosphoshikimate</name>
        <dbReference type="ChEBI" id="CHEBI:145989"/>
    </ligand>
</feature>
<dbReference type="Gene3D" id="3.65.10.10">
    <property type="entry name" value="Enolpyruvate transferase domain"/>
    <property type="match status" value="2"/>
</dbReference>
<dbReference type="GO" id="GO:0008652">
    <property type="term" value="P:amino acid biosynthetic process"/>
    <property type="evidence" value="ECO:0007669"/>
    <property type="project" value="UniProtKB-KW"/>
</dbReference>
<protein>
    <recommendedName>
        <fullName evidence="9">3-phosphoshikimate 1-carboxyvinyltransferase</fullName>
        <ecNumber evidence="9">2.5.1.19</ecNumber>
    </recommendedName>
    <alternativeName>
        <fullName evidence="9">5-enolpyruvylshikimate-3-phosphate synthase</fullName>
        <shortName evidence="9">EPSP synthase</shortName>
        <shortName evidence="9">EPSPS</shortName>
    </alternativeName>
</protein>
<evidence type="ECO:0000256" key="5">
    <source>
        <dbReference type="ARBA" id="ARBA00022605"/>
    </source>
</evidence>
<dbReference type="OrthoDB" id="9809920at2"/>
<dbReference type="InterPro" id="IPR006264">
    <property type="entry name" value="EPSP_synthase"/>
</dbReference>
<comment type="pathway">
    <text evidence="2 9">Metabolic intermediate biosynthesis; chorismate biosynthesis; chorismate from D-erythrose 4-phosphate and phosphoenolpyruvate: step 6/7.</text>
</comment>
<dbReference type="NCBIfam" id="TIGR01356">
    <property type="entry name" value="aroA"/>
    <property type="match status" value="1"/>
</dbReference>
<dbReference type="FunFam" id="3.65.10.10:FF:000006">
    <property type="entry name" value="3-phosphoshikimate 1-carboxyvinyltransferase"/>
    <property type="match status" value="1"/>
</dbReference>
<feature type="binding site" evidence="9">
    <location>
        <position position="123"/>
    </location>
    <ligand>
        <name>phosphoenolpyruvate</name>
        <dbReference type="ChEBI" id="CHEBI:58702"/>
    </ligand>
</feature>
<sequence length="444" mass="47138">MNQLLSSATDNLKGTVNVPGDKSISHRALIMGSLAIGETLVAGLLEGEDVLNTAAAMRALGADIRKDEDGTWHIHGVGVGALHEPEGALDMGNSGTGARLLMGLISTYPFSTTFIGDASLSSRPMKRVTDPLESFGAEFHGSENGTLPLTVRGTGMPVPISYDVPVASAQVKSAIMLAALNTPGTTTIFEKKPTRDHTERMFSFFGVDTTTTPKDSGRVITVTGQPELTARNLTVPGDPSSAAFPVVAALITPGSDITIRNVGLNPDRTGLFITLKEMGADIEFVNEREDCGEPVADLRVRHSRLKAITVPQDRAPSMIDEYPILCIAAAFADGTTMMRGAEELRVKESDRIAIMVKGLRACGIDVEEFDDGMAITGSREKPAGGAVIETHLDHRIAMSFLTLGLQSEQPVTVDDGSVIETSFPIFRELMNGLGANIHPAGENK</sequence>
<dbReference type="InterPro" id="IPR036968">
    <property type="entry name" value="Enolpyruvate_Tfrase_sf"/>
</dbReference>
<name>A0A501PPE6_9PROT</name>
<dbReference type="EC" id="2.5.1.19" evidence="9"/>
<feature type="binding site" evidence="9">
    <location>
        <position position="320"/>
    </location>
    <ligand>
        <name>3-phosphoshikimate</name>
        <dbReference type="ChEBI" id="CHEBI:145989"/>
    </ligand>
</feature>
<evidence type="ECO:0000256" key="3">
    <source>
        <dbReference type="ARBA" id="ARBA00009948"/>
    </source>
</evidence>
<evidence type="ECO:0000256" key="6">
    <source>
        <dbReference type="ARBA" id="ARBA00022679"/>
    </source>
</evidence>
<dbReference type="PANTHER" id="PTHR21090:SF5">
    <property type="entry name" value="PENTAFUNCTIONAL AROM POLYPEPTIDE"/>
    <property type="match status" value="1"/>
</dbReference>
<keyword evidence="12" id="KW-1185">Reference proteome</keyword>
<evidence type="ECO:0000256" key="7">
    <source>
        <dbReference type="ARBA" id="ARBA00023141"/>
    </source>
</evidence>
<dbReference type="SUPFAM" id="SSF55205">
    <property type="entry name" value="EPT/RTPC-like"/>
    <property type="match status" value="1"/>
</dbReference>
<feature type="binding site" evidence="9">
    <location>
        <position position="395"/>
    </location>
    <ligand>
        <name>phosphoenolpyruvate</name>
        <dbReference type="ChEBI" id="CHEBI:58702"/>
    </ligand>
</feature>
<dbReference type="AlphaFoldDB" id="A0A501PPE6"/>
<evidence type="ECO:0000259" key="10">
    <source>
        <dbReference type="Pfam" id="PF00275"/>
    </source>
</evidence>
<proteinExistence type="inferred from homology"/>
<feature type="binding site" evidence="9">
    <location>
        <position position="23"/>
    </location>
    <ligand>
        <name>3-phosphoshikimate</name>
        <dbReference type="ChEBI" id="CHEBI:145989"/>
    </ligand>
</feature>
<evidence type="ECO:0000313" key="11">
    <source>
        <dbReference type="EMBL" id="TPD61854.1"/>
    </source>
</evidence>
<comment type="subcellular location">
    <subcellularLocation>
        <location evidence="9">Cytoplasm</location>
    </subcellularLocation>
</comment>
<dbReference type="HAMAP" id="MF_00210">
    <property type="entry name" value="EPSP_synth"/>
    <property type="match status" value="1"/>
</dbReference>
<comment type="caution">
    <text evidence="9">Lacks conserved residue(s) required for the propagation of feature annotation.</text>
</comment>
<dbReference type="GO" id="GO:0005737">
    <property type="term" value="C:cytoplasm"/>
    <property type="evidence" value="ECO:0007669"/>
    <property type="project" value="UniProtKB-SubCell"/>
</dbReference>
<dbReference type="RefSeq" id="WP_139939645.1">
    <property type="nucleotide sequence ID" value="NZ_JBHSYP010000003.1"/>
</dbReference>
<dbReference type="GO" id="GO:0009423">
    <property type="term" value="P:chorismate biosynthetic process"/>
    <property type="evidence" value="ECO:0007669"/>
    <property type="project" value="UniProtKB-UniRule"/>
</dbReference>
<feature type="binding site" evidence="9">
    <location>
        <position position="347"/>
    </location>
    <ligand>
        <name>3-phosphoshikimate</name>
        <dbReference type="ChEBI" id="CHEBI:145989"/>
    </ligand>
</feature>
<evidence type="ECO:0000313" key="12">
    <source>
        <dbReference type="Proteomes" id="UP000319148"/>
    </source>
</evidence>
<evidence type="ECO:0000256" key="4">
    <source>
        <dbReference type="ARBA" id="ARBA00022490"/>
    </source>
</evidence>
<dbReference type="UniPathway" id="UPA00053">
    <property type="reaction ID" value="UER00089"/>
</dbReference>
<dbReference type="PROSITE" id="PS00104">
    <property type="entry name" value="EPSP_SYNTHASE_1"/>
    <property type="match status" value="1"/>
</dbReference>
<dbReference type="InterPro" id="IPR023193">
    <property type="entry name" value="EPSP_synthase_CS"/>
</dbReference>
<keyword evidence="6 9" id="KW-0808">Transferase</keyword>
<keyword evidence="4 9" id="KW-0963">Cytoplasm</keyword>
<accession>A0A501PPE6</accession>
<dbReference type="PIRSF" id="PIRSF000505">
    <property type="entry name" value="EPSPS"/>
    <property type="match status" value="1"/>
</dbReference>
<dbReference type="Proteomes" id="UP000319148">
    <property type="component" value="Unassembled WGS sequence"/>
</dbReference>
<feature type="binding site" evidence="9">
    <location>
        <position position="95"/>
    </location>
    <ligand>
        <name>phosphoenolpyruvate</name>
        <dbReference type="ChEBI" id="CHEBI:58702"/>
    </ligand>
</feature>
<evidence type="ECO:0000256" key="8">
    <source>
        <dbReference type="ARBA" id="ARBA00044633"/>
    </source>
</evidence>
<feature type="binding site" evidence="9">
    <location>
        <position position="22"/>
    </location>
    <ligand>
        <name>3-phosphoshikimate</name>
        <dbReference type="ChEBI" id="CHEBI:145989"/>
    </ligand>
</feature>
<dbReference type="InterPro" id="IPR013792">
    <property type="entry name" value="RNA3'P_cycl/enolpyr_Trfase_a/b"/>
</dbReference>
<feature type="binding site" evidence="9">
    <location>
        <position position="170"/>
    </location>
    <ligand>
        <name>3-phosphoshikimate</name>
        <dbReference type="ChEBI" id="CHEBI:145989"/>
    </ligand>
</feature>
<evidence type="ECO:0000256" key="1">
    <source>
        <dbReference type="ARBA" id="ARBA00002174"/>
    </source>
</evidence>
<feature type="binding site" evidence="9">
    <location>
        <position position="170"/>
    </location>
    <ligand>
        <name>phosphoenolpyruvate</name>
        <dbReference type="ChEBI" id="CHEBI:58702"/>
    </ligand>
</feature>
<evidence type="ECO:0000256" key="2">
    <source>
        <dbReference type="ARBA" id="ARBA00004811"/>
    </source>
</evidence>
<feature type="binding site" evidence="9">
    <location>
        <position position="22"/>
    </location>
    <ligand>
        <name>phosphoenolpyruvate</name>
        <dbReference type="ChEBI" id="CHEBI:58702"/>
    </ligand>
</feature>
<gene>
    <name evidence="9 11" type="primary">aroA</name>
    <name evidence="11" type="ORF">FIV46_06495</name>
</gene>
<comment type="catalytic activity">
    <reaction evidence="8">
        <text>3-phosphoshikimate + phosphoenolpyruvate = 5-O-(1-carboxyvinyl)-3-phosphoshikimate + phosphate</text>
        <dbReference type="Rhea" id="RHEA:21256"/>
        <dbReference type="ChEBI" id="CHEBI:43474"/>
        <dbReference type="ChEBI" id="CHEBI:57701"/>
        <dbReference type="ChEBI" id="CHEBI:58702"/>
        <dbReference type="ChEBI" id="CHEBI:145989"/>
        <dbReference type="EC" id="2.5.1.19"/>
    </reaction>
    <physiologicalReaction direction="left-to-right" evidence="8">
        <dbReference type="Rhea" id="RHEA:21257"/>
    </physiologicalReaction>
</comment>
<dbReference type="CDD" id="cd01556">
    <property type="entry name" value="EPSP_synthase"/>
    <property type="match status" value="1"/>
</dbReference>
<reference evidence="12" key="1">
    <citation type="submission" date="2019-06" db="EMBL/GenBank/DDBJ databases">
        <title>The complete genome of Emcibacter congregatus ZYLT.</title>
        <authorList>
            <person name="Zhao Z."/>
        </authorList>
    </citation>
    <scope>NUCLEOTIDE SEQUENCE [LARGE SCALE GENOMIC DNA]</scope>
    <source>
        <strain evidence="12">MCCC 1A06723</strain>
    </source>
</reference>
<feature type="domain" description="Enolpyruvate transferase" evidence="10">
    <location>
        <begin position="9"/>
        <end position="428"/>
    </location>
</feature>
<dbReference type="Pfam" id="PF00275">
    <property type="entry name" value="EPSP_synthase"/>
    <property type="match status" value="1"/>
</dbReference>
<dbReference type="GO" id="GO:0003866">
    <property type="term" value="F:3-phosphoshikimate 1-carboxyvinyltransferase activity"/>
    <property type="evidence" value="ECO:0007669"/>
    <property type="project" value="UniProtKB-UniRule"/>
</dbReference>
<dbReference type="FunFam" id="3.65.10.10:FF:000005">
    <property type="entry name" value="3-phosphoshikimate 1-carboxyvinyltransferase"/>
    <property type="match status" value="1"/>
</dbReference>
<feature type="binding site" evidence="9">
    <location>
        <position position="168"/>
    </location>
    <ligand>
        <name>3-phosphoshikimate</name>
        <dbReference type="ChEBI" id="CHEBI:145989"/>
    </ligand>
</feature>
<comment type="function">
    <text evidence="1 9">Catalyzes the transfer of the enolpyruvyl moiety of phosphoenolpyruvate (PEP) to the 5-hydroxyl of shikimate-3-phosphate (S3P) to produce enolpyruvyl shikimate-3-phosphate and inorganic phosphate.</text>
</comment>
<dbReference type="GO" id="GO:0009073">
    <property type="term" value="P:aromatic amino acid family biosynthetic process"/>
    <property type="evidence" value="ECO:0007669"/>
    <property type="project" value="UniProtKB-KW"/>
</dbReference>
<dbReference type="EMBL" id="VFIY01000005">
    <property type="protein sequence ID" value="TPD61854.1"/>
    <property type="molecule type" value="Genomic_DNA"/>
</dbReference>